<protein>
    <submittedName>
        <fullName evidence="2 3">Saccharopine dehydrogenase</fullName>
    </submittedName>
</protein>
<dbReference type="Proteomes" id="UP000051494">
    <property type="component" value="Unassembled WGS sequence"/>
</dbReference>
<organism evidence="2">
    <name type="scientific">Candidatus Berkiella cookevillensis</name>
    <dbReference type="NCBI Taxonomy" id="437022"/>
    <lineage>
        <taxon>Bacteria</taxon>
        <taxon>Pseudomonadati</taxon>
        <taxon>Pseudomonadota</taxon>
        <taxon>Gammaproteobacteria</taxon>
        <taxon>Candidatus Berkiellales</taxon>
        <taxon>Candidatus Berkiellaceae</taxon>
        <taxon>Candidatus Berkiella</taxon>
    </lineage>
</organism>
<dbReference type="InterPro" id="IPR005097">
    <property type="entry name" value="Sacchrp_dh_NADP-bd"/>
</dbReference>
<reference evidence="2" key="1">
    <citation type="submission" date="2015-09" db="EMBL/GenBank/DDBJ databases">
        <title>Draft Genome Sequences of Two Novel Amoeba-resistant Intranuclear Bacteria, Candidatus Berkiella cookevillensis and Candidatus Berkiella aquae.</title>
        <authorList>
            <person name="Mehari Y.T."/>
            <person name="Arivett B.A."/>
            <person name="Farone A.L."/>
            <person name="Gunderson J.H."/>
            <person name="Farone M.B."/>
        </authorList>
    </citation>
    <scope>NUCLEOTIDE SEQUENCE [LARGE SCALE GENOMIC DNA]</scope>
    <source>
        <strain evidence="2">CC99</strain>
    </source>
</reference>
<evidence type="ECO:0000259" key="1">
    <source>
        <dbReference type="Pfam" id="PF03435"/>
    </source>
</evidence>
<proteinExistence type="predicted"/>
<dbReference type="EMBL" id="LKHV02000001">
    <property type="protein sequence ID" value="MCS5708151.1"/>
    <property type="molecule type" value="Genomic_DNA"/>
</dbReference>
<sequence>MLTQTEKKQVVVVLGGYGNFGKRICHELAQNASIRVIIAGRNQKKASLLQVALKKEFPQSDVETLVLDRKNNNFKEKLIDCKATILVHTAGPFQNQDYLIADFCIEAKINYVDIADSREYVVNIKSLNEKASENRVVVISGASSVPGLASTVIDGFALKFSTLLNIDFGISPGNKVERGLGTLRSVFDYVGKPFLQLNNGKWQTVYGWQQMHRQYFGDNIGMRWQSCCDVPDLELLPQRYPKLLSAKFYAGLEIGFLHLMLWKMSWLVRWKFIKNLSYFAGGIEKISFLFKKMGTPKGGMYVHLYGTDFQYQPYEIQWNLVAESAHGLNIPIIPALIIIKKMLNQELESGARPCTNLFSLDEFDVFAKKWNIYHTTSERQM</sequence>
<accession>A0A0Q9YCR7</accession>
<dbReference type="AlphaFoldDB" id="A0A0Q9YCR7"/>
<evidence type="ECO:0000313" key="2">
    <source>
        <dbReference type="EMBL" id="KRG18390.1"/>
    </source>
</evidence>
<dbReference type="EMBL" id="LKHV01000007">
    <property type="protein sequence ID" value="KRG18390.1"/>
    <property type="molecule type" value="Genomic_DNA"/>
</dbReference>
<gene>
    <name evidence="3" type="ORF">CC99x_004465</name>
    <name evidence="2" type="ORF">CC99x_01602</name>
</gene>
<dbReference type="SUPFAM" id="SSF51735">
    <property type="entry name" value="NAD(P)-binding Rossmann-fold domains"/>
    <property type="match status" value="1"/>
</dbReference>
<dbReference type="InterPro" id="IPR036291">
    <property type="entry name" value="NAD(P)-bd_dom_sf"/>
</dbReference>
<comment type="caution">
    <text evidence="2">The sequence shown here is derived from an EMBL/GenBank/DDBJ whole genome shotgun (WGS) entry which is preliminary data.</text>
</comment>
<evidence type="ECO:0000313" key="4">
    <source>
        <dbReference type="Proteomes" id="UP000051494"/>
    </source>
</evidence>
<feature type="domain" description="Saccharopine dehydrogenase NADP binding" evidence="1">
    <location>
        <begin position="11"/>
        <end position="137"/>
    </location>
</feature>
<dbReference type="Pfam" id="PF03435">
    <property type="entry name" value="Sacchrp_dh_NADP"/>
    <property type="match status" value="1"/>
</dbReference>
<dbReference type="OrthoDB" id="528778at2"/>
<dbReference type="Gene3D" id="3.40.50.720">
    <property type="entry name" value="NAD(P)-binding Rossmann-like Domain"/>
    <property type="match status" value="1"/>
</dbReference>
<dbReference type="STRING" id="437022.CC99x_01602"/>
<evidence type="ECO:0000313" key="3">
    <source>
        <dbReference type="EMBL" id="MCS5708151.1"/>
    </source>
</evidence>
<dbReference type="PANTHER" id="PTHR43796:SF2">
    <property type="entry name" value="CARBOXYNORSPERMIDINE SYNTHASE"/>
    <property type="match status" value="1"/>
</dbReference>
<name>A0A0Q9YCR7_9GAMM</name>
<dbReference type="RefSeq" id="WP_057624687.1">
    <property type="nucleotide sequence ID" value="NZ_LKHV02000001.1"/>
</dbReference>
<reference evidence="3" key="2">
    <citation type="journal article" date="2016" name="Genome Announc.">
        <title>Draft Genome Sequences of Two Novel Amoeba-Resistant Intranuclear Bacteria, 'Candidatus Berkiella cookevillensis' and 'Candidatus Berkiella aquae'.</title>
        <authorList>
            <person name="Mehari Y.T."/>
            <person name="Arivett B.A."/>
            <person name="Farone A.L."/>
            <person name="Gunderson J.H."/>
            <person name="Farone M.B."/>
        </authorList>
    </citation>
    <scope>NUCLEOTIDE SEQUENCE</scope>
    <source>
        <strain evidence="3">CC99</strain>
    </source>
</reference>
<reference evidence="3" key="3">
    <citation type="submission" date="2021-06" db="EMBL/GenBank/DDBJ databases">
        <title>Genomic Description and Analysis of Intracellular Bacteria, Candidatus Berkiella cookevillensis and Candidatus Berkiella aquae.</title>
        <authorList>
            <person name="Kidane D.T."/>
            <person name="Mehari Y.T."/>
            <person name="Rice F.C."/>
            <person name="Arivett B.A."/>
            <person name="Farone A.L."/>
            <person name="Berk S.G."/>
            <person name="Farone M.B."/>
        </authorList>
    </citation>
    <scope>NUCLEOTIDE SEQUENCE</scope>
    <source>
        <strain evidence="3">CC99</strain>
    </source>
</reference>
<dbReference type="PANTHER" id="PTHR43796">
    <property type="entry name" value="CARBOXYNORSPERMIDINE SYNTHASE"/>
    <property type="match status" value="1"/>
</dbReference>
<keyword evidence="4" id="KW-1185">Reference proteome</keyword>